<reference evidence="10" key="1">
    <citation type="submission" date="2023-03" db="EMBL/GenBank/DDBJ databases">
        <authorList>
            <person name="Shen W."/>
            <person name="Cai J."/>
        </authorList>
    </citation>
    <scope>NUCLEOTIDE SEQUENCE</scope>
    <source>
        <strain evidence="10">P96-3</strain>
    </source>
</reference>
<evidence type="ECO:0000256" key="5">
    <source>
        <dbReference type="ARBA" id="ARBA00030755"/>
    </source>
</evidence>
<evidence type="ECO:0000259" key="8">
    <source>
        <dbReference type="Pfam" id="PF00108"/>
    </source>
</evidence>
<evidence type="ECO:0000313" key="10">
    <source>
        <dbReference type="EMBL" id="MDT2835062.1"/>
    </source>
</evidence>
<gene>
    <name evidence="10" type="ORF">P7H70_13545</name>
</gene>
<keyword evidence="3 7" id="KW-0808">Transferase</keyword>
<dbReference type="InterPro" id="IPR020615">
    <property type="entry name" value="Thiolase_acyl_enz_int_AS"/>
</dbReference>
<dbReference type="Proteomes" id="UP001268577">
    <property type="component" value="Unassembled WGS sequence"/>
</dbReference>
<dbReference type="PIRSF" id="PIRSF000429">
    <property type="entry name" value="Ac-CoA_Ac_transf"/>
    <property type="match status" value="1"/>
</dbReference>
<sequence>MKNKDRKHDGGFFVREVVVVSARRSPIGNFGGSLKDLSAVELGTQVVSEALQSIHLEPSLVDEVIMGNVLSAGLGQNISRQIAIKAGLPNETTSYTVNKVCGSGLKAVILGAQSIMLEDNEIVVVGGTESMSQSPYVLPNHRFGSKMGDGSLVDTMMKDGLTDAFDELPMGLTAENVVDLYKLTRKEQDEFAALSQQKAEKAIQLGKFNDEIVPIKVPARKGETLIVEEDEYPRFGTTSDSLARLRPAFKKEGSVTAGNASGINDGAAALILMSSEKAEELELEVLGSIVSFGTSGVDPKIMGTAPIEATKKALGKAGLTIEDLDLVEANEAFAAQSISVLKELELKPEIVNVNGGAIALGHPIGASGARILVTLLHEMKRRDAKNGLATLCIGGGQGISLVVKR</sequence>
<dbReference type="EC" id="2.3.1.9" evidence="2"/>
<organism evidence="10 11">
    <name type="scientific">Vagococcus carniphilus</name>
    <dbReference type="NCBI Taxonomy" id="218144"/>
    <lineage>
        <taxon>Bacteria</taxon>
        <taxon>Bacillati</taxon>
        <taxon>Bacillota</taxon>
        <taxon>Bacilli</taxon>
        <taxon>Lactobacillales</taxon>
        <taxon>Enterococcaceae</taxon>
        <taxon>Vagococcus</taxon>
    </lineage>
</organism>
<dbReference type="GO" id="GO:0003985">
    <property type="term" value="F:acetyl-CoA C-acetyltransferase activity"/>
    <property type="evidence" value="ECO:0007669"/>
    <property type="project" value="UniProtKB-EC"/>
</dbReference>
<dbReference type="SUPFAM" id="SSF53901">
    <property type="entry name" value="Thiolase-like"/>
    <property type="match status" value="2"/>
</dbReference>
<dbReference type="InterPro" id="IPR020616">
    <property type="entry name" value="Thiolase_N"/>
</dbReference>
<feature type="domain" description="Thiolase C-terminal" evidence="9">
    <location>
        <begin position="284"/>
        <end position="404"/>
    </location>
</feature>
<dbReference type="InterPro" id="IPR002155">
    <property type="entry name" value="Thiolase"/>
</dbReference>
<evidence type="ECO:0000256" key="6">
    <source>
        <dbReference type="PIRSR" id="PIRSR000429-1"/>
    </source>
</evidence>
<feature type="active site" description="Proton acceptor" evidence="6">
    <location>
        <position position="392"/>
    </location>
</feature>
<dbReference type="InterPro" id="IPR020610">
    <property type="entry name" value="Thiolase_AS"/>
</dbReference>
<dbReference type="InterPro" id="IPR016039">
    <property type="entry name" value="Thiolase-like"/>
</dbReference>
<accession>A0AAW8UB67</accession>
<proteinExistence type="inferred from homology"/>
<dbReference type="NCBIfam" id="TIGR01930">
    <property type="entry name" value="AcCoA-C-Actrans"/>
    <property type="match status" value="1"/>
</dbReference>
<dbReference type="Pfam" id="PF00108">
    <property type="entry name" value="Thiolase_N"/>
    <property type="match status" value="1"/>
</dbReference>
<dbReference type="PROSITE" id="PS00737">
    <property type="entry name" value="THIOLASE_2"/>
    <property type="match status" value="1"/>
</dbReference>
<evidence type="ECO:0000256" key="2">
    <source>
        <dbReference type="ARBA" id="ARBA00012705"/>
    </source>
</evidence>
<dbReference type="FunFam" id="3.40.47.10:FF:000010">
    <property type="entry name" value="Acetyl-CoA acetyltransferase (Thiolase)"/>
    <property type="match status" value="1"/>
</dbReference>
<dbReference type="InterPro" id="IPR020617">
    <property type="entry name" value="Thiolase_C"/>
</dbReference>
<dbReference type="RefSeq" id="WP_311985680.1">
    <property type="nucleotide sequence ID" value="NZ_JARQBZ010000035.1"/>
</dbReference>
<dbReference type="PANTHER" id="PTHR18919">
    <property type="entry name" value="ACETYL-COA C-ACYLTRANSFERASE"/>
    <property type="match status" value="1"/>
</dbReference>
<dbReference type="PROSITE" id="PS00099">
    <property type="entry name" value="THIOLASE_3"/>
    <property type="match status" value="1"/>
</dbReference>
<dbReference type="AlphaFoldDB" id="A0AAW8UB67"/>
<feature type="active site" description="Acyl-thioester intermediate" evidence="6">
    <location>
        <position position="101"/>
    </location>
</feature>
<evidence type="ECO:0000256" key="7">
    <source>
        <dbReference type="RuleBase" id="RU003557"/>
    </source>
</evidence>
<evidence type="ECO:0000313" key="11">
    <source>
        <dbReference type="Proteomes" id="UP001268577"/>
    </source>
</evidence>
<comment type="similarity">
    <text evidence="1 7">Belongs to the thiolase-like superfamily. Thiolase family.</text>
</comment>
<name>A0AAW8UB67_9ENTE</name>
<keyword evidence="4 7" id="KW-0012">Acyltransferase</keyword>
<dbReference type="InterPro" id="IPR020613">
    <property type="entry name" value="Thiolase_CS"/>
</dbReference>
<evidence type="ECO:0000256" key="4">
    <source>
        <dbReference type="ARBA" id="ARBA00023315"/>
    </source>
</evidence>
<feature type="active site" description="Proton acceptor" evidence="6">
    <location>
        <position position="362"/>
    </location>
</feature>
<dbReference type="PROSITE" id="PS00098">
    <property type="entry name" value="THIOLASE_1"/>
    <property type="match status" value="1"/>
</dbReference>
<evidence type="ECO:0000256" key="3">
    <source>
        <dbReference type="ARBA" id="ARBA00022679"/>
    </source>
</evidence>
<dbReference type="EMBL" id="JARQBZ010000035">
    <property type="protein sequence ID" value="MDT2835062.1"/>
    <property type="molecule type" value="Genomic_DNA"/>
</dbReference>
<comment type="caution">
    <text evidence="10">The sequence shown here is derived from an EMBL/GenBank/DDBJ whole genome shotgun (WGS) entry which is preliminary data.</text>
</comment>
<evidence type="ECO:0000256" key="1">
    <source>
        <dbReference type="ARBA" id="ARBA00010982"/>
    </source>
</evidence>
<protein>
    <recommendedName>
        <fullName evidence="2">acetyl-CoA C-acetyltransferase</fullName>
        <ecNumber evidence="2">2.3.1.9</ecNumber>
    </recommendedName>
    <alternativeName>
        <fullName evidence="5">Acetoacetyl-CoA thiolase</fullName>
    </alternativeName>
</protein>
<dbReference type="Pfam" id="PF02803">
    <property type="entry name" value="Thiolase_C"/>
    <property type="match status" value="1"/>
</dbReference>
<dbReference type="PANTHER" id="PTHR18919:SF107">
    <property type="entry name" value="ACETYL-COA ACETYLTRANSFERASE, CYTOSOLIC"/>
    <property type="match status" value="1"/>
</dbReference>
<feature type="domain" description="Thiolase N-terminal" evidence="8">
    <location>
        <begin position="17"/>
        <end position="275"/>
    </location>
</feature>
<dbReference type="CDD" id="cd00751">
    <property type="entry name" value="thiolase"/>
    <property type="match status" value="1"/>
</dbReference>
<evidence type="ECO:0000259" key="9">
    <source>
        <dbReference type="Pfam" id="PF02803"/>
    </source>
</evidence>
<dbReference type="Gene3D" id="3.40.47.10">
    <property type="match status" value="2"/>
</dbReference>